<dbReference type="InterPro" id="IPR013783">
    <property type="entry name" value="Ig-like_fold"/>
</dbReference>
<evidence type="ECO:0000313" key="17">
    <source>
        <dbReference type="Ensembl" id="ENSCJPP00005006760.1"/>
    </source>
</evidence>
<keyword evidence="11" id="KW-0325">Glycoprotein</keyword>
<dbReference type="GO" id="GO:0002456">
    <property type="term" value="P:T cell mediated immunity"/>
    <property type="evidence" value="ECO:0007669"/>
    <property type="project" value="TreeGrafter"/>
</dbReference>
<keyword evidence="12" id="KW-0449">Lipoprotein</keyword>
<reference evidence="17" key="3">
    <citation type="submission" date="2025-09" db="UniProtKB">
        <authorList>
            <consortium name="Ensembl"/>
        </authorList>
    </citation>
    <scope>IDENTIFICATION</scope>
</reference>
<evidence type="ECO:0000256" key="5">
    <source>
        <dbReference type="ARBA" id="ARBA00022859"/>
    </source>
</evidence>
<evidence type="ECO:0000256" key="7">
    <source>
        <dbReference type="ARBA" id="ARBA00023130"/>
    </source>
</evidence>
<keyword evidence="13" id="KW-0393">Immunoglobulin domain</keyword>
<dbReference type="PANTHER" id="PTHR10441:SF2">
    <property type="entry name" value="T-CELL SURFACE GLYCOPROTEIN CD8 ALPHA CHAIN"/>
    <property type="match status" value="1"/>
</dbReference>
<evidence type="ECO:0000256" key="10">
    <source>
        <dbReference type="ARBA" id="ARBA00023157"/>
    </source>
</evidence>
<keyword evidence="18" id="KW-1185">Reference proteome</keyword>
<keyword evidence="7" id="KW-1064">Adaptive immunity</keyword>
<evidence type="ECO:0000313" key="18">
    <source>
        <dbReference type="Proteomes" id="UP000694412"/>
    </source>
</evidence>
<dbReference type="GO" id="GO:0045065">
    <property type="term" value="P:cytotoxic T cell differentiation"/>
    <property type="evidence" value="ECO:0007669"/>
    <property type="project" value="TreeGrafter"/>
</dbReference>
<feature type="region of interest" description="Disordered" evidence="14">
    <location>
        <begin position="188"/>
        <end position="215"/>
    </location>
</feature>
<dbReference type="Proteomes" id="UP000694412">
    <property type="component" value="Chromosome 4"/>
</dbReference>
<keyword evidence="5" id="KW-0391">Immunity</keyword>
<evidence type="ECO:0000256" key="6">
    <source>
        <dbReference type="ARBA" id="ARBA00022989"/>
    </source>
</evidence>
<evidence type="ECO:0000256" key="12">
    <source>
        <dbReference type="ARBA" id="ARBA00023288"/>
    </source>
</evidence>
<dbReference type="GO" id="GO:0007166">
    <property type="term" value="P:cell surface receptor signaling pathway"/>
    <property type="evidence" value="ECO:0007669"/>
    <property type="project" value="TreeGrafter"/>
</dbReference>
<organism evidence="17 18">
    <name type="scientific">Coturnix japonica</name>
    <name type="common">Japanese quail</name>
    <name type="synonym">Coturnix coturnix japonica</name>
    <dbReference type="NCBI Taxonomy" id="93934"/>
    <lineage>
        <taxon>Eukaryota</taxon>
        <taxon>Metazoa</taxon>
        <taxon>Chordata</taxon>
        <taxon>Craniata</taxon>
        <taxon>Vertebrata</taxon>
        <taxon>Euteleostomi</taxon>
        <taxon>Archelosauria</taxon>
        <taxon>Archosauria</taxon>
        <taxon>Dinosauria</taxon>
        <taxon>Saurischia</taxon>
        <taxon>Theropoda</taxon>
        <taxon>Coelurosauria</taxon>
        <taxon>Aves</taxon>
        <taxon>Neognathae</taxon>
        <taxon>Galloanserae</taxon>
        <taxon>Galliformes</taxon>
        <taxon>Phasianidae</taxon>
        <taxon>Perdicinae</taxon>
        <taxon>Coturnix</taxon>
    </lineage>
</organism>
<feature type="chain" id="PRO_5034376557" evidence="16">
    <location>
        <begin position="26"/>
        <end position="215"/>
    </location>
</feature>
<evidence type="ECO:0000256" key="11">
    <source>
        <dbReference type="ARBA" id="ARBA00023180"/>
    </source>
</evidence>
<evidence type="ECO:0000256" key="14">
    <source>
        <dbReference type="SAM" id="MobiDB-lite"/>
    </source>
</evidence>
<dbReference type="Gene3D" id="2.60.40.10">
    <property type="entry name" value="Immunoglobulins"/>
    <property type="match status" value="1"/>
</dbReference>
<protein>
    <submittedName>
        <fullName evidence="17">Uncharacterized protein</fullName>
    </submittedName>
</protein>
<dbReference type="InterPro" id="IPR015468">
    <property type="entry name" value="CD8_asu"/>
</dbReference>
<proteinExistence type="predicted"/>
<evidence type="ECO:0000256" key="2">
    <source>
        <dbReference type="ARBA" id="ARBA00022475"/>
    </source>
</evidence>
<keyword evidence="8 15" id="KW-0472">Membrane</keyword>
<evidence type="ECO:0000256" key="13">
    <source>
        <dbReference type="ARBA" id="ARBA00023319"/>
    </source>
</evidence>
<evidence type="ECO:0000256" key="1">
    <source>
        <dbReference type="ARBA" id="ARBA00004251"/>
    </source>
</evidence>
<comment type="subcellular location">
    <subcellularLocation>
        <location evidence="1">Cell membrane</location>
        <topology evidence="1">Single-pass type I membrane protein</topology>
    </subcellularLocation>
</comment>
<keyword evidence="2" id="KW-1003">Cell membrane</keyword>
<reference evidence="17" key="1">
    <citation type="submission" date="2015-11" db="EMBL/GenBank/DDBJ databases">
        <authorList>
            <consortium name="International Coturnix japonica Genome Analysis Consortium"/>
            <person name="Warren W."/>
            <person name="Burt D.W."/>
            <person name="Antin P.B."/>
            <person name="Lanford R."/>
            <person name="Gros J."/>
            <person name="Wilson R.K."/>
        </authorList>
    </citation>
    <scope>NUCLEOTIDE SEQUENCE [LARGE SCALE GENOMIC DNA]</scope>
</reference>
<accession>A0A8C2T326</accession>
<feature type="compositionally biased region" description="Low complexity" evidence="14">
    <location>
        <begin position="201"/>
        <end position="215"/>
    </location>
</feature>
<dbReference type="Ensembl" id="ENSCJPT00005010561.1">
    <property type="protein sequence ID" value="ENSCJPP00005006760.1"/>
    <property type="gene ID" value="ENSCJPG00005006256.1"/>
</dbReference>
<keyword evidence="4 16" id="KW-0732">Signal</keyword>
<dbReference type="AlphaFoldDB" id="A0A8C2T326"/>
<dbReference type="PANTHER" id="PTHR10441">
    <property type="entry name" value="CD8 ALPHA CHAIN"/>
    <property type="match status" value="1"/>
</dbReference>
<evidence type="ECO:0000256" key="15">
    <source>
        <dbReference type="SAM" id="Phobius"/>
    </source>
</evidence>
<name>A0A8C2T326_COTJA</name>
<feature type="signal peptide" evidence="16">
    <location>
        <begin position="1"/>
        <end position="25"/>
    </location>
</feature>
<dbReference type="GO" id="GO:0009897">
    <property type="term" value="C:external side of plasma membrane"/>
    <property type="evidence" value="ECO:0007669"/>
    <property type="project" value="TreeGrafter"/>
</dbReference>
<evidence type="ECO:0000256" key="4">
    <source>
        <dbReference type="ARBA" id="ARBA00022729"/>
    </source>
</evidence>
<evidence type="ECO:0000256" key="3">
    <source>
        <dbReference type="ARBA" id="ARBA00022692"/>
    </source>
</evidence>
<keyword evidence="9" id="KW-0564">Palmitate</keyword>
<evidence type="ECO:0000256" key="9">
    <source>
        <dbReference type="ARBA" id="ARBA00023139"/>
    </source>
</evidence>
<keyword evidence="10" id="KW-1015">Disulfide bond</keyword>
<evidence type="ECO:0000256" key="16">
    <source>
        <dbReference type="SAM" id="SignalP"/>
    </source>
</evidence>
<reference evidence="17" key="2">
    <citation type="submission" date="2025-08" db="UniProtKB">
        <authorList>
            <consortium name="Ensembl"/>
        </authorList>
    </citation>
    <scope>IDENTIFICATION</scope>
</reference>
<keyword evidence="6 15" id="KW-1133">Transmembrane helix</keyword>
<feature type="transmembrane region" description="Helical" evidence="15">
    <location>
        <begin position="156"/>
        <end position="177"/>
    </location>
</feature>
<evidence type="ECO:0000256" key="8">
    <source>
        <dbReference type="ARBA" id="ARBA00023136"/>
    </source>
</evidence>
<sequence length="215" mass="23510">MALLLCPSRLITQALLFLIQAPCPAASFTVPALPKHRGGHTAHGNLHFIVSSTQSYSNTVQEGDKKSTNFEVIWRGNSPRLVVKSFTAWEQGTYYCVNFINQELHFSSGQPAFLPAPLPVPSQPGPSPTLPMALLLSQTISSHSNENTPRFCHDTFIWVNLAGTCLLLLLTAITINITHCQSKSHPDTLQSLMEPHTTEPSRAAGAAWGRSRPFP</sequence>
<keyword evidence="3 15" id="KW-0812">Transmembrane</keyword>